<protein>
    <submittedName>
        <fullName evidence="2">Uncharacterized protein</fullName>
    </submittedName>
</protein>
<feature type="compositionally biased region" description="Basic and acidic residues" evidence="1">
    <location>
        <begin position="1"/>
        <end position="29"/>
    </location>
</feature>
<evidence type="ECO:0000256" key="1">
    <source>
        <dbReference type="SAM" id="MobiDB-lite"/>
    </source>
</evidence>
<proteinExistence type="predicted"/>
<feature type="region of interest" description="Disordered" evidence="1">
    <location>
        <begin position="1"/>
        <end position="58"/>
    </location>
</feature>
<reference evidence="2" key="1">
    <citation type="submission" date="2018-02" db="EMBL/GenBank/DDBJ databases">
        <authorList>
            <person name="Cohen D.B."/>
            <person name="Kent A.D."/>
        </authorList>
    </citation>
    <scope>NUCLEOTIDE SEQUENCE</scope>
</reference>
<sequence length="58" mass="6253">MPTDTETHRRGDKRGLGPTERGEIGDRRAGSLGPAVGVGFGYGEREKDREKRTIVGLG</sequence>
<name>A0A2N9GCU3_FAGSY</name>
<accession>A0A2N9GCU3</accession>
<feature type="compositionally biased region" description="Basic and acidic residues" evidence="1">
    <location>
        <begin position="43"/>
        <end position="58"/>
    </location>
</feature>
<organism evidence="2">
    <name type="scientific">Fagus sylvatica</name>
    <name type="common">Beechnut</name>
    <dbReference type="NCBI Taxonomy" id="28930"/>
    <lineage>
        <taxon>Eukaryota</taxon>
        <taxon>Viridiplantae</taxon>
        <taxon>Streptophyta</taxon>
        <taxon>Embryophyta</taxon>
        <taxon>Tracheophyta</taxon>
        <taxon>Spermatophyta</taxon>
        <taxon>Magnoliopsida</taxon>
        <taxon>eudicotyledons</taxon>
        <taxon>Gunneridae</taxon>
        <taxon>Pentapetalae</taxon>
        <taxon>rosids</taxon>
        <taxon>fabids</taxon>
        <taxon>Fagales</taxon>
        <taxon>Fagaceae</taxon>
        <taxon>Fagus</taxon>
    </lineage>
</organism>
<dbReference type="EMBL" id="OIVN01001746">
    <property type="protein sequence ID" value="SPC97209.1"/>
    <property type="molecule type" value="Genomic_DNA"/>
</dbReference>
<evidence type="ECO:0000313" key="2">
    <source>
        <dbReference type="EMBL" id="SPC97209.1"/>
    </source>
</evidence>
<dbReference type="AlphaFoldDB" id="A0A2N9GCU3"/>
<gene>
    <name evidence="2" type="ORF">FSB_LOCUS25091</name>
</gene>